<evidence type="ECO:0000256" key="4">
    <source>
        <dbReference type="ARBA" id="ARBA00022692"/>
    </source>
</evidence>
<name>A0A7C3I3A4_9SPIR</name>
<evidence type="ECO:0000256" key="5">
    <source>
        <dbReference type="ARBA" id="ARBA00022989"/>
    </source>
</evidence>
<dbReference type="InterPro" id="IPR035906">
    <property type="entry name" value="MetI-like_sf"/>
</dbReference>
<sequence>MNAEKKSKKRRGVEQVQARWGWYFVIPAIIFFSIFSFYPIINAFTLSFFKKNMISPLPPRFIGLGNYMFVLQSPDFWNSVRATLTFTLGTFIPLVVFSLLIAILITLQGRNFRLWQLLYYSPAVLSSAVAALIWMQIFTPTGIANQVVNALRHTSGVDMRWLSSGEMVQLSTMIVYFWKYIGYFTVLYITGITKIPPVIYEAATIDGASRSQAFFKITLPLLKPTTALVSIVAMLQCLKTFSTQFLFTQSGAPKAPINVITLNIYNTALKDYNVGRASVMSILLFVTMLILTITQLKVSRSDDVTY</sequence>
<dbReference type="InterPro" id="IPR051393">
    <property type="entry name" value="ABC_transporter_permease"/>
</dbReference>
<gene>
    <name evidence="9" type="ORF">ENS59_05425</name>
</gene>
<dbReference type="Pfam" id="PF00528">
    <property type="entry name" value="BPD_transp_1"/>
    <property type="match status" value="1"/>
</dbReference>
<feature type="transmembrane region" description="Helical" evidence="7">
    <location>
        <begin position="84"/>
        <end position="105"/>
    </location>
</feature>
<keyword evidence="6 7" id="KW-0472">Membrane</keyword>
<evidence type="ECO:0000256" key="3">
    <source>
        <dbReference type="ARBA" id="ARBA00022475"/>
    </source>
</evidence>
<feature type="domain" description="ABC transmembrane type-1" evidence="8">
    <location>
        <begin position="80"/>
        <end position="295"/>
    </location>
</feature>
<dbReference type="SUPFAM" id="SSF161098">
    <property type="entry name" value="MetI-like"/>
    <property type="match status" value="1"/>
</dbReference>
<keyword evidence="3" id="KW-1003">Cell membrane</keyword>
<accession>A0A7C3I3A4</accession>
<feature type="transmembrane region" description="Helical" evidence="7">
    <location>
        <begin position="277"/>
        <end position="296"/>
    </location>
</feature>
<dbReference type="GO" id="GO:0055085">
    <property type="term" value="P:transmembrane transport"/>
    <property type="evidence" value="ECO:0007669"/>
    <property type="project" value="InterPro"/>
</dbReference>
<comment type="caution">
    <text evidence="9">The sequence shown here is derived from an EMBL/GenBank/DDBJ whole genome shotgun (WGS) entry which is preliminary data.</text>
</comment>
<protein>
    <submittedName>
        <fullName evidence="9">Sugar ABC transporter permease</fullName>
    </submittedName>
</protein>
<dbReference type="PANTHER" id="PTHR30193">
    <property type="entry name" value="ABC TRANSPORTER PERMEASE PROTEIN"/>
    <property type="match status" value="1"/>
</dbReference>
<proteinExistence type="inferred from homology"/>
<keyword evidence="2 7" id="KW-0813">Transport</keyword>
<dbReference type="AlphaFoldDB" id="A0A7C3I3A4"/>
<comment type="similarity">
    <text evidence="7">Belongs to the binding-protein-dependent transport system permease family.</text>
</comment>
<feature type="transmembrane region" description="Helical" evidence="7">
    <location>
        <begin position="20"/>
        <end position="41"/>
    </location>
</feature>
<keyword evidence="5 7" id="KW-1133">Transmembrane helix</keyword>
<comment type="subcellular location">
    <subcellularLocation>
        <location evidence="1 7">Cell membrane</location>
        <topology evidence="1 7">Multi-pass membrane protein</topology>
    </subcellularLocation>
</comment>
<evidence type="ECO:0000256" key="7">
    <source>
        <dbReference type="RuleBase" id="RU363032"/>
    </source>
</evidence>
<dbReference type="PROSITE" id="PS50928">
    <property type="entry name" value="ABC_TM1"/>
    <property type="match status" value="1"/>
</dbReference>
<keyword evidence="4 7" id="KW-0812">Transmembrane</keyword>
<organism evidence="9">
    <name type="scientific">Gracilinema caldarium</name>
    <dbReference type="NCBI Taxonomy" id="215591"/>
    <lineage>
        <taxon>Bacteria</taxon>
        <taxon>Pseudomonadati</taxon>
        <taxon>Spirochaetota</taxon>
        <taxon>Spirochaetia</taxon>
        <taxon>Spirochaetales</taxon>
        <taxon>Breznakiellaceae</taxon>
        <taxon>Gracilinema</taxon>
    </lineage>
</organism>
<feature type="transmembrane region" description="Helical" evidence="7">
    <location>
        <begin position="167"/>
        <end position="189"/>
    </location>
</feature>
<dbReference type="GO" id="GO:0005886">
    <property type="term" value="C:plasma membrane"/>
    <property type="evidence" value="ECO:0007669"/>
    <property type="project" value="UniProtKB-SubCell"/>
</dbReference>
<dbReference type="Gene3D" id="1.10.3720.10">
    <property type="entry name" value="MetI-like"/>
    <property type="match status" value="1"/>
</dbReference>
<reference evidence="9" key="1">
    <citation type="journal article" date="2020" name="mSystems">
        <title>Genome- and Community-Level Interaction Insights into Carbon Utilization and Element Cycling Functions of Hydrothermarchaeota in Hydrothermal Sediment.</title>
        <authorList>
            <person name="Zhou Z."/>
            <person name="Liu Y."/>
            <person name="Xu W."/>
            <person name="Pan J."/>
            <person name="Luo Z.H."/>
            <person name="Li M."/>
        </authorList>
    </citation>
    <scope>NUCLEOTIDE SEQUENCE [LARGE SCALE GENOMIC DNA]</scope>
    <source>
        <strain evidence="9">SpSt-503</strain>
    </source>
</reference>
<evidence type="ECO:0000256" key="2">
    <source>
        <dbReference type="ARBA" id="ARBA00022448"/>
    </source>
</evidence>
<dbReference type="InterPro" id="IPR000515">
    <property type="entry name" value="MetI-like"/>
</dbReference>
<evidence type="ECO:0000256" key="6">
    <source>
        <dbReference type="ARBA" id="ARBA00023136"/>
    </source>
</evidence>
<dbReference type="CDD" id="cd06261">
    <property type="entry name" value="TM_PBP2"/>
    <property type="match status" value="1"/>
</dbReference>
<evidence type="ECO:0000259" key="8">
    <source>
        <dbReference type="PROSITE" id="PS50928"/>
    </source>
</evidence>
<evidence type="ECO:0000256" key="1">
    <source>
        <dbReference type="ARBA" id="ARBA00004651"/>
    </source>
</evidence>
<dbReference type="PANTHER" id="PTHR30193:SF37">
    <property type="entry name" value="INNER MEMBRANE ABC TRANSPORTER PERMEASE PROTEIN YCJO"/>
    <property type="match status" value="1"/>
</dbReference>
<feature type="transmembrane region" description="Helical" evidence="7">
    <location>
        <begin position="117"/>
        <end position="137"/>
    </location>
</feature>
<dbReference type="EMBL" id="DSVL01000167">
    <property type="protein sequence ID" value="HFH28938.1"/>
    <property type="molecule type" value="Genomic_DNA"/>
</dbReference>
<evidence type="ECO:0000313" key="9">
    <source>
        <dbReference type="EMBL" id="HFH28938.1"/>
    </source>
</evidence>